<comment type="caution">
    <text evidence="1">The sequence shown here is derived from an EMBL/GenBank/DDBJ whole genome shotgun (WGS) entry which is preliminary data.</text>
</comment>
<protein>
    <recommendedName>
        <fullName evidence="3">Zinc-ribbon domain-containing protein</fullName>
    </recommendedName>
</protein>
<evidence type="ECO:0000313" key="2">
    <source>
        <dbReference type="Proteomes" id="UP001160625"/>
    </source>
</evidence>
<evidence type="ECO:0008006" key="3">
    <source>
        <dbReference type="Google" id="ProtNLM"/>
    </source>
</evidence>
<organism evidence="1 2">
    <name type="scientific">Sphingomonas oryzagri</name>
    <dbReference type="NCBI Taxonomy" id="3042314"/>
    <lineage>
        <taxon>Bacteria</taxon>
        <taxon>Pseudomonadati</taxon>
        <taxon>Pseudomonadota</taxon>
        <taxon>Alphaproteobacteria</taxon>
        <taxon>Sphingomonadales</taxon>
        <taxon>Sphingomonadaceae</taxon>
        <taxon>Sphingomonas</taxon>
    </lineage>
</organism>
<name>A0ABT6N7Q6_9SPHN</name>
<proteinExistence type="predicted"/>
<dbReference type="RefSeq" id="WP_281046491.1">
    <property type="nucleotide sequence ID" value="NZ_JARYGZ010000007.1"/>
</dbReference>
<dbReference type="EMBL" id="JARYGZ010000007">
    <property type="protein sequence ID" value="MDH7641152.1"/>
    <property type="molecule type" value="Genomic_DNA"/>
</dbReference>
<dbReference type="Proteomes" id="UP001160625">
    <property type="component" value="Unassembled WGS sequence"/>
</dbReference>
<reference evidence="1" key="1">
    <citation type="submission" date="2023-04" db="EMBL/GenBank/DDBJ databases">
        <title>Sphingomonas sp. MAHUQ-71 isolated from rice field.</title>
        <authorList>
            <person name="Huq M.A."/>
        </authorList>
    </citation>
    <scope>NUCLEOTIDE SEQUENCE</scope>
    <source>
        <strain evidence="1">MAHUQ-71</strain>
    </source>
</reference>
<keyword evidence="2" id="KW-1185">Reference proteome</keyword>
<evidence type="ECO:0000313" key="1">
    <source>
        <dbReference type="EMBL" id="MDH7641152.1"/>
    </source>
</evidence>
<gene>
    <name evidence="1" type="ORF">QGN17_20625</name>
</gene>
<accession>A0ABT6N7Q6</accession>
<sequence>MGSKRFDRLSDFVRHEANVYAVCRRCDNSSVIEAVQLQRWFLCHNWNGEAEAIPRRLRCSACGARSPRVIPAPGQPTGPSRAFFPPSEDAWKQLVRRLRG</sequence>